<protein>
    <submittedName>
        <fullName evidence="3">Uncharacterized protein</fullName>
    </submittedName>
</protein>
<feature type="region of interest" description="Disordered" evidence="2">
    <location>
        <begin position="1"/>
        <end position="146"/>
    </location>
</feature>
<dbReference type="PANTHER" id="PTHR20916">
    <property type="entry name" value="CYSTEINE AND GLYCINE-RICH PROTEIN 2 BINDING PROTEIN"/>
    <property type="match status" value="1"/>
</dbReference>
<feature type="compositionally biased region" description="Polar residues" evidence="2">
    <location>
        <begin position="813"/>
        <end position="828"/>
    </location>
</feature>
<name>A0A7G2CKX2_9TRYP</name>
<organism evidence="3 4">
    <name type="scientific">Angomonas deanei</name>
    <dbReference type="NCBI Taxonomy" id="59799"/>
    <lineage>
        <taxon>Eukaryota</taxon>
        <taxon>Discoba</taxon>
        <taxon>Euglenozoa</taxon>
        <taxon>Kinetoplastea</taxon>
        <taxon>Metakinetoplastina</taxon>
        <taxon>Trypanosomatida</taxon>
        <taxon>Trypanosomatidae</taxon>
        <taxon>Strigomonadinae</taxon>
        <taxon>Angomonas</taxon>
    </lineage>
</organism>
<keyword evidence="1" id="KW-0175">Coiled coil</keyword>
<feature type="compositionally biased region" description="Low complexity" evidence="2">
    <location>
        <begin position="641"/>
        <end position="650"/>
    </location>
</feature>
<dbReference type="PANTHER" id="PTHR20916:SF18">
    <property type="entry name" value="IPT_TIG DOMAIN-CONTAINING PROTEIN"/>
    <property type="match status" value="1"/>
</dbReference>
<feature type="region of interest" description="Disordered" evidence="2">
    <location>
        <begin position="664"/>
        <end position="718"/>
    </location>
</feature>
<feature type="coiled-coil region" evidence="1">
    <location>
        <begin position="549"/>
        <end position="576"/>
    </location>
</feature>
<dbReference type="AlphaFoldDB" id="A0A7G2CKX2"/>
<feature type="coiled-coil region" evidence="1">
    <location>
        <begin position="372"/>
        <end position="520"/>
    </location>
</feature>
<keyword evidence="4" id="KW-1185">Reference proteome</keyword>
<evidence type="ECO:0000256" key="2">
    <source>
        <dbReference type="SAM" id="MobiDB-lite"/>
    </source>
</evidence>
<feature type="compositionally biased region" description="Polar residues" evidence="2">
    <location>
        <begin position="836"/>
        <end position="845"/>
    </location>
</feature>
<dbReference type="EMBL" id="LR877157">
    <property type="protein sequence ID" value="CAD2219223.1"/>
    <property type="molecule type" value="Genomic_DNA"/>
</dbReference>
<reference evidence="3 4" key="1">
    <citation type="submission" date="2020-08" db="EMBL/GenBank/DDBJ databases">
        <authorList>
            <person name="Newling K."/>
            <person name="Davey J."/>
            <person name="Forrester S."/>
        </authorList>
    </citation>
    <scope>NUCLEOTIDE SEQUENCE [LARGE SCALE GENOMIC DNA]</scope>
    <source>
        <strain evidence="4">Crithidia deanei Carvalho (ATCC PRA-265)</strain>
    </source>
</reference>
<feature type="compositionally biased region" description="Low complexity" evidence="2">
    <location>
        <begin position="664"/>
        <end position="678"/>
    </location>
</feature>
<evidence type="ECO:0000256" key="1">
    <source>
        <dbReference type="SAM" id="Coils"/>
    </source>
</evidence>
<dbReference type="Proteomes" id="UP000515908">
    <property type="component" value="Chromosome 13"/>
</dbReference>
<feature type="region of interest" description="Disordered" evidence="2">
    <location>
        <begin position="766"/>
        <end position="870"/>
    </location>
</feature>
<accession>A0A7G2CKX2</accession>
<gene>
    <name evidence="3" type="ORF">ADEAN_000672500</name>
</gene>
<sequence length="954" mass="108127">MSYSIPPVLAPSPASPFYNTSKEKDDDTGTTTNHANNNNNNNSGGMLFQLGEDSRAASRQGSSPAPHPERGASPHHRTTSSPAVFQPPSFNPYSGGGPPNAHPSGSKSVSLESKSRGASDDSGQGKRLSPLENSNHNDAAHPPHEVTNAFDDEDLEEEEEEEDDDSHTRNNRLRAVIQAQKDRIKSLVADNRSKADALAALQALCEELTTDYENNKDSDDLHQLAVAHLTDENESLRRQLQQSQNAQTLLEEKVAKFNEEWNQKTSHLRSSLDTIRADRDRLQTQRDELLEGHRVLRREVEEYQIQTKLIKEECERKAREERREADRRRDELFKEREEQLKLREAQLHGESYEVEKTLLRITNQTTVSKETIDQLLHRLAETEKVLHKKEALLRTVEAEVDRLRRQIEEERAQAQQRLNEKELFAIEKEKSHAVHVRGLEERLTHEEREREAAMARGRDLAQQLQRQQQQAVEDRTAQLAQSAATERTLRGQLRELQSSLDGALLERQQLQQAHVRLLQEQQEERQVLTLTQAKATSEGELLREKDKLIEKSAARVESLLQKLKEKDEQMDLIQGQLDSYLRHHPLLENNDGTKENQNNINTNNDHIETIIRSPYGAEEEYGSAHKYNNNHHSNRTPSKGNNNNNVNNTNLFSSAFSSPLMRRNTVGVSNNTNHNNSHQHTDNEDNVFFDEGRQHSTLPLSPLPPPPSYNNNNTNNNTDKDVIREVVREVLEQHQNNNNKSNMSHSSNTSSIEKEILRRRLIAAANRRQYDTNHRNRTNSQPHGAGLGRPPTSSVSSCTNTDVEEDQPGHHANLSQVSTVPSVSTARSSQRHPHNSQRLFQSNHSSWREEERTKARPPNRALSDRTTPSDISVDSVASHLSAAEEHVDAVQALLERYNKAKQLSEKKLSSRIDDMVEKQQALLHGTAGQSDATGVGGKTYPSAVENFEKRFTKT</sequence>
<dbReference type="VEuPathDB" id="TriTrypDB:ADEAN_000672500"/>
<feature type="region of interest" description="Disordered" evidence="2">
    <location>
        <begin position="625"/>
        <end position="652"/>
    </location>
</feature>
<feature type="coiled-coil region" evidence="1">
    <location>
        <begin position="880"/>
        <end position="907"/>
    </location>
</feature>
<evidence type="ECO:0000313" key="4">
    <source>
        <dbReference type="Proteomes" id="UP000515908"/>
    </source>
</evidence>
<feature type="compositionally biased region" description="Low complexity" evidence="2">
    <location>
        <begin position="29"/>
        <end position="42"/>
    </location>
</feature>
<feature type="coiled-coil region" evidence="1">
    <location>
        <begin position="170"/>
        <end position="335"/>
    </location>
</feature>
<feature type="region of interest" description="Disordered" evidence="2">
    <location>
        <begin position="586"/>
        <end position="606"/>
    </location>
</feature>
<feature type="compositionally biased region" description="Polar residues" evidence="2">
    <location>
        <begin position="791"/>
        <end position="801"/>
    </location>
</feature>
<feature type="compositionally biased region" description="Low complexity" evidence="2">
    <location>
        <begin position="595"/>
        <end position="604"/>
    </location>
</feature>
<evidence type="ECO:0000313" key="3">
    <source>
        <dbReference type="EMBL" id="CAD2219223.1"/>
    </source>
</evidence>
<proteinExistence type="predicted"/>